<keyword evidence="3" id="KW-1185">Reference proteome</keyword>
<evidence type="ECO:0000256" key="1">
    <source>
        <dbReference type="SAM" id="MobiDB-lite"/>
    </source>
</evidence>
<evidence type="ECO:0000313" key="3">
    <source>
        <dbReference type="Proteomes" id="UP000887116"/>
    </source>
</evidence>
<comment type="caution">
    <text evidence="2">The sequence shown here is derived from an EMBL/GenBank/DDBJ whole genome shotgun (WGS) entry which is preliminary data.</text>
</comment>
<dbReference type="Proteomes" id="UP000887116">
    <property type="component" value="Unassembled WGS sequence"/>
</dbReference>
<proteinExistence type="predicted"/>
<accession>A0A8X6GU19</accession>
<evidence type="ECO:0000313" key="2">
    <source>
        <dbReference type="EMBL" id="GFQ89713.1"/>
    </source>
</evidence>
<protein>
    <submittedName>
        <fullName evidence="2">Uncharacterized protein</fullName>
    </submittedName>
</protein>
<dbReference type="EMBL" id="BMAO01023592">
    <property type="protein sequence ID" value="GFQ89713.1"/>
    <property type="molecule type" value="Genomic_DNA"/>
</dbReference>
<sequence length="132" mass="14765">MRQLTAVTPDNSNRNAVESGSSRRWNNQAYGDCVNTGTAPLRFQSGGYGQPHQSHMDIFVPLVLHSGYTLSQQSHVIMMLNNFLEAKYAKVTRTMKDGIKEEFDCPVAIEFYNKIMVGADLVDQMANVYGLD</sequence>
<feature type="region of interest" description="Disordered" evidence="1">
    <location>
        <begin position="1"/>
        <end position="22"/>
    </location>
</feature>
<reference evidence="2" key="1">
    <citation type="submission" date="2020-07" db="EMBL/GenBank/DDBJ databases">
        <title>Multicomponent nature underlies the extraordinary mechanical properties of spider dragline silk.</title>
        <authorList>
            <person name="Kono N."/>
            <person name="Nakamura H."/>
            <person name="Mori M."/>
            <person name="Yoshida Y."/>
            <person name="Ohtoshi R."/>
            <person name="Malay A.D."/>
            <person name="Moran D.A.P."/>
            <person name="Tomita M."/>
            <person name="Numata K."/>
            <person name="Arakawa K."/>
        </authorList>
    </citation>
    <scope>NUCLEOTIDE SEQUENCE</scope>
</reference>
<organism evidence="2 3">
    <name type="scientific">Trichonephila clavata</name>
    <name type="common">Joro spider</name>
    <name type="synonym">Nephila clavata</name>
    <dbReference type="NCBI Taxonomy" id="2740835"/>
    <lineage>
        <taxon>Eukaryota</taxon>
        <taxon>Metazoa</taxon>
        <taxon>Ecdysozoa</taxon>
        <taxon>Arthropoda</taxon>
        <taxon>Chelicerata</taxon>
        <taxon>Arachnida</taxon>
        <taxon>Araneae</taxon>
        <taxon>Araneomorphae</taxon>
        <taxon>Entelegynae</taxon>
        <taxon>Araneoidea</taxon>
        <taxon>Nephilidae</taxon>
        <taxon>Trichonephila</taxon>
    </lineage>
</organism>
<name>A0A8X6GU19_TRICU</name>
<gene>
    <name evidence="2" type="ORF">TNCT_637731</name>
</gene>
<dbReference type="AlphaFoldDB" id="A0A8X6GU19"/>